<dbReference type="AlphaFoldDB" id="A0A183DPR7"/>
<feature type="compositionally biased region" description="Basic and acidic residues" evidence="1">
    <location>
        <begin position="1"/>
        <end position="16"/>
    </location>
</feature>
<evidence type="ECO:0000313" key="3">
    <source>
        <dbReference type="Proteomes" id="UP000271098"/>
    </source>
</evidence>
<sequence>MDIETMKDGNRVDSARIAENVSGTKPPPVEVQRSMPLSKYATKSSGRSTLSSGARLHAPDKSREYDRAQCCVGAFCARCWLPLHHSLRGIHGASRRPGFSASVAGRKGQKEKQLKTVGGCPREESGQAGDVRVLSTCRVLGSGPRVPRKLALMDSTTSKRWCTVKIAKTQGQGHSDGHIAELCQWPGRSKWSKQKRFQ</sequence>
<protein>
    <submittedName>
        <fullName evidence="2 4">Uncharacterized protein</fullName>
    </submittedName>
</protein>
<dbReference type="EMBL" id="UYRT01078109">
    <property type="protein sequence ID" value="VDN17806.1"/>
    <property type="molecule type" value="Genomic_DNA"/>
</dbReference>
<proteinExistence type="predicted"/>
<dbReference type="Proteomes" id="UP000271098">
    <property type="component" value="Unassembled WGS sequence"/>
</dbReference>
<evidence type="ECO:0000313" key="4">
    <source>
        <dbReference type="WBParaSite" id="GPUH_0001072101-mRNA-1"/>
    </source>
</evidence>
<accession>A0A183DPR7</accession>
<gene>
    <name evidence="2" type="ORF">GPUH_LOCUS10708</name>
</gene>
<reference evidence="2 3" key="2">
    <citation type="submission" date="2018-11" db="EMBL/GenBank/DDBJ databases">
        <authorList>
            <consortium name="Pathogen Informatics"/>
        </authorList>
    </citation>
    <scope>NUCLEOTIDE SEQUENCE [LARGE SCALE GENOMIC DNA]</scope>
</reference>
<name>A0A183DPR7_9BILA</name>
<organism evidence="4">
    <name type="scientific">Gongylonema pulchrum</name>
    <dbReference type="NCBI Taxonomy" id="637853"/>
    <lineage>
        <taxon>Eukaryota</taxon>
        <taxon>Metazoa</taxon>
        <taxon>Ecdysozoa</taxon>
        <taxon>Nematoda</taxon>
        <taxon>Chromadorea</taxon>
        <taxon>Rhabditida</taxon>
        <taxon>Spirurina</taxon>
        <taxon>Spiruromorpha</taxon>
        <taxon>Spiruroidea</taxon>
        <taxon>Gongylonematidae</taxon>
        <taxon>Gongylonema</taxon>
    </lineage>
</organism>
<reference evidence="4" key="1">
    <citation type="submission" date="2016-06" db="UniProtKB">
        <authorList>
            <consortium name="WormBaseParasite"/>
        </authorList>
    </citation>
    <scope>IDENTIFICATION</scope>
</reference>
<evidence type="ECO:0000313" key="2">
    <source>
        <dbReference type="EMBL" id="VDN17806.1"/>
    </source>
</evidence>
<evidence type="ECO:0000256" key="1">
    <source>
        <dbReference type="SAM" id="MobiDB-lite"/>
    </source>
</evidence>
<dbReference type="WBParaSite" id="GPUH_0001072101-mRNA-1">
    <property type="protein sequence ID" value="GPUH_0001072101-mRNA-1"/>
    <property type="gene ID" value="GPUH_0001072101"/>
</dbReference>
<feature type="region of interest" description="Disordered" evidence="1">
    <location>
        <begin position="1"/>
        <end position="59"/>
    </location>
</feature>
<feature type="compositionally biased region" description="Polar residues" evidence="1">
    <location>
        <begin position="41"/>
        <end position="52"/>
    </location>
</feature>
<feature type="region of interest" description="Disordered" evidence="1">
    <location>
        <begin position="95"/>
        <end position="125"/>
    </location>
</feature>
<keyword evidence="3" id="KW-1185">Reference proteome</keyword>